<evidence type="ECO:0000313" key="2">
    <source>
        <dbReference type="Proteomes" id="UP000823775"/>
    </source>
</evidence>
<dbReference type="EMBL" id="JACEIK010072263">
    <property type="protein sequence ID" value="MCE5167279.1"/>
    <property type="molecule type" value="Genomic_DNA"/>
</dbReference>
<reference evidence="1 2" key="1">
    <citation type="journal article" date="2021" name="BMC Genomics">
        <title>Datura genome reveals duplications of psychoactive alkaloid biosynthetic genes and high mutation rate following tissue culture.</title>
        <authorList>
            <person name="Rajewski A."/>
            <person name="Carter-House D."/>
            <person name="Stajich J."/>
            <person name="Litt A."/>
        </authorList>
    </citation>
    <scope>NUCLEOTIDE SEQUENCE [LARGE SCALE GENOMIC DNA]</scope>
    <source>
        <strain evidence="1">AR-01</strain>
    </source>
</reference>
<comment type="caution">
    <text evidence="1">The sequence shown here is derived from an EMBL/GenBank/DDBJ whole genome shotgun (WGS) entry which is preliminary data.</text>
</comment>
<accession>A0ABS8Y7Y4</accession>
<evidence type="ECO:0000313" key="1">
    <source>
        <dbReference type="EMBL" id="MCE5167279.1"/>
    </source>
</evidence>
<feature type="non-terminal residue" evidence="1">
    <location>
        <position position="85"/>
    </location>
</feature>
<name>A0ABS8Y7Y4_DATST</name>
<sequence length="85" mass="8656">MEGSAAVGSWLLLPSPVVKREERGGWLGLLPDFMEVWLFIGRRAVGSGAGDGEGAGKWVFVEKLCAAGGDGEGGPTGGVSPVLLS</sequence>
<protein>
    <submittedName>
        <fullName evidence="1">Uncharacterized protein</fullName>
    </submittedName>
</protein>
<dbReference type="Proteomes" id="UP000823775">
    <property type="component" value="Unassembled WGS sequence"/>
</dbReference>
<proteinExistence type="predicted"/>
<gene>
    <name evidence="1" type="ORF">HAX54_046081</name>
</gene>
<organism evidence="1 2">
    <name type="scientific">Datura stramonium</name>
    <name type="common">Jimsonweed</name>
    <name type="synonym">Common thornapple</name>
    <dbReference type="NCBI Taxonomy" id="4076"/>
    <lineage>
        <taxon>Eukaryota</taxon>
        <taxon>Viridiplantae</taxon>
        <taxon>Streptophyta</taxon>
        <taxon>Embryophyta</taxon>
        <taxon>Tracheophyta</taxon>
        <taxon>Spermatophyta</taxon>
        <taxon>Magnoliopsida</taxon>
        <taxon>eudicotyledons</taxon>
        <taxon>Gunneridae</taxon>
        <taxon>Pentapetalae</taxon>
        <taxon>asterids</taxon>
        <taxon>lamiids</taxon>
        <taxon>Solanales</taxon>
        <taxon>Solanaceae</taxon>
        <taxon>Solanoideae</taxon>
        <taxon>Datureae</taxon>
        <taxon>Datura</taxon>
    </lineage>
</organism>
<keyword evidence="2" id="KW-1185">Reference proteome</keyword>